<evidence type="ECO:0000259" key="12">
    <source>
        <dbReference type="Pfam" id="PF01467"/>
    </source>
</evidence>
<dbReference type="Gene3D" id="3.40.50.620">
    <property type="entry name" value="HUPs"/>
    <property type="match status" value="1"/>
</dbReference>
<dbReference type="SUPFAM" id="SSF52374">
    <property type="entry name" value="Nucleotidylyl transferase"/>
    <property type="match status" value="1"/>
</dbReference>
<dbReference type="NCBIfam" id="TIGR00482">
    <property type="entry name" value="nicotinate (nicotinamide) nucleotide adenylyltransferase"/>
    <property type="match status" value="1"/>
</dbReference>
<reference evidence="13 14" key="1">
    <citation type="submission" date="2018-12" db="EMBL/GenBank/DDBJ databases">
        <title>Marinifilum JC070 sp. nov., a marine bacterium isolated from Yongle Blue Hole in the South China Sea.</title>
        <authorList>
            <person name="Fu T."/>
        </authorList>
    </citation>
    <scope>NUCLEOTIDE SEQUENCE [LARGE SCALE GENOMIC DNA]</scope>
    <source>
        <strain evidence="13 14">JC070</strain>
    </source>
</reference>
<dbReference type="PANTHER" id="PTHR39321">
    <property type="entry name" value="NICOTINATE-NUCLEOTIDE ADENYLYLTRANSFERASE-RELATED"/>
    <property type="match status" value="1"/>
</dbReference>
<dbReference type="PANTHER" id="PTHR39321:SF3">
    <property type="entry name" value="PHOSPHOPANTETHEINE ADENYLYLTRANSFERASE"/>
    <property type="match status" value="1"/>
</dbReference>
<dbReference type="InterPro" id="IPR005248">
    <property type="entry name" value="NadD/NMNAT"/>
</dbReference>
<keyword evidence="14" id="KW-1185">Reference proteome</keyword>
<evidence type="ECO:0000256" key="1">
    <source>
        <dbReference type="ARBA" id="ARBA00002324"/>
    </source>
</evidence>
<evidence type="ECO:0000256" key="7">
    <source>
        <dbReference type="ARBA" id="ARBA00022741"/>
    </source>
</evidence>
<dbReference type="InterPro" id="IPR004821">
    <property type="entry name" value="Cyt_trans-like"/>
</dbReference>
<evidence type="ECO:0000256" key="3">
    <source>
        <dbReference type="ARBA" id="ARBA00009014"/>
    </source>
</evidence>
<sequence length="193" mass="22775">MKLKIGLYFGSFNPIHIGHLAIANYMAEYSDLDQIWFVVSPQNPFKQKGSLLSDYHRLELVNRSIEKYPKLKASNIEFGLPKPSYTIDTLTYLKEKHQEYDFSLIMGSDNLKSFEKWKNYELILKEHDLYVYPRPGFKDEEVALNGTIHLIKAPLMEISSSFIREAIKEKKEIPFFMPESAYNYLKEMHFYEK</sequence>
<dbReference type="HAMAP" id="MF_00244">
    <property type="entry name" value="NaMN_adenylyltr"/>
    <property type="match status" value="1"/>
</dbReference>
<evidence type="ECO:0000256" key="6">
    <source>
        <dbReference type="ARBA" id="ARBA00022695"/>
    </source>
</evidence>
<keyword evidence="6 11" id="KW-0548">Nucleotidyltransferase</keyword>
<comment type="pathway">
    <text evidence="2 11">Cofactor biosynthesis; NAD(+) biosynthesis; deamido-NAD(+) from nicotinate D-ribonucleotide: step 1/1.</text>
</comment>
<evidence type="ECO:0000256" key="11">
    <source>
        <dbReference type="HAMAP-Rule" id="MF_00244"/>
    </source>
</evidence>
<evidence type="ECO:0000256" key="10">
    <source>
        <dbReference type="ARBA" id="ARBA00048721"/>
    </source>
</evidence>
<protein>
    <recommendedName>
        <fullName evidence="11">Probable nicotinate-nucleotide adenylyltransferase</fullName>
        <ecNumber evidence="11">2.7.7.18</ecNumber>
    </recommendedName>
    <alternativeName>
        <fullName evidence="11">Deamido-NAD(+) diphosphorylase</fullName>
    </alternativeName>
    <alternativeName>
        <fullName evidence="11">Deamido-NAD(+) pyrophosphorylase</fullName>
    </alternativeName>
    <alternativeName>
        <fullName evidence="11">Nicotinate mononucleotide adenylyltransferase</fullName>
        <shortName evidence="11">NaMN adenylyltransferase</shortName>
    </alternativeName>
</protein>
<dbReference type="Pfam" id="PF01467">
    <property type="entry name" value="CTP_transf_like"/>
    <property type="match status" value="1"/>
</dbReference>
<keyword evidence="8 11" id="KW-0067">ATP-binding</keyword>
<evidence type="ECO:0000313" key="14">
    <source>
        <dbReference type="Proteomes" id="UP000732105"/>
    </source>
</evidence>
<evidence type="ECO:0000256" key="8">
    <source>
        <dbReference type="ARBA" id="ARBA00022840"/>
    </source>
</evidence>
<evidence type="ECO:0000256" key="5">
    <source>
        <dbReference type="ARBA" id="ARBA00022679"/>
    </source>
</evidence>
<keyword evidence="4 11" id="KW-0662">Pyridine nucleotide biosynthesis</keyword>
<dbReference type="NCBIfam" id="TIGR00125">
    <property type="entry name" value="cyt_tran_rel"/>
    <property type="match status" value="1"/>
</dbReference>
<dbReference type="EC" id="2.7.7.18" evidence="11"/>
<accession>A0ABX1WUD9</accession>
<feature type="domain" description="Cytidyltransferase-like" evidence="12">
    <location>
        <begin position="7"/>
        <end position="165"/>
    </location>
</feature>
<dbReference type="Proteomes" id="UP000732105">
    <property type="component" value="Unassembled WGS sequence"/>
</dbReference>
<comment type="function">
    <text evidence="1 11">Catalyzes the reversible adenylation of nicotinate mononucleotide (NaMN) to nicotinic acid adenine dinucleotide (NaAD).</text>
</comment>
<comment type="similarity">
    <text evidence="3 11">Belongs to the NadD family.</text>
</comment>
<evidence type="ECO:0000256" key="2">
    <source>
        <dbReference type="ARBA" id="ARBA00005019"/>
    </source>
</evidence>
<gene>
    <name evidence="11" type="primary">nadD</name>
    <name evidence="13" type="ORF">ELS83_06970</name>
</gene>
<dbReference type="InterPro" id="IPR014729">
    <property type="entry name" value="Rossmann-like_a/b/a_fold"/>
</dbReference>
<organism evidence="13 14">
    <name type="scientific">Marinifilum caeruleilacunae</name>
    <dbReference type="NCBI Taxonomy" id="2499076"/>
    <lineage>
        <taxon>Bacteria</taxon>
        <taxon>Pseudomonadati</taxon>
        <taxon>Bacteroidota</taxon>
        <taxon>Bacteroidia</taxon>
        <taxon>Marinilabiliales</taxon>
        <taxon>Marinifilaceae</taxon>
    </lineage>
</organism>
<comment type="caution">
    <text evidence="13">The sequence shown here is derived from an EMBL/GenBank/DDBJ whole genome shotgun (WGS) entry which is preliminary data.</text>
</comment>
<keyword evidence="5 11" id="KW-0808">Transferase</keyword>
<dbReference type="CDD" id="cd02165">
    <property type="entry name" value="NMNAT"/>
    <property type="match status" value="1"/>
</dbReference>
<name>A0ABX1WUD9_9BACT</name>
<evidence type="ECO:0000256" key="9">
    <source>
        <dbReference type="ARBA" id="ARBA00023027"/>
    </source>
</evidence>
<evidence type="ECO:0000256" key="4">
    <source>
        <dbReference type="ARBA" id="ARBA00022642"/>
    </source>
</evidence>
<comment type="catalytic activity">
    <reaction evidence="10 11">
        <text>nicotinate beta-D-ribonucleotide + ATP + H(+) = deamido-NAD(+) + diphosphate</text>
        <dbReference type="Rhea" id="RHEA:22860"/>
        <dbReference type="ChEBI" id="CHEBI:15378"/>
        <dbReference type="ChEBI" id="CHEBI:30616"/>
        <dbReference type="ChEBI" id="CHEBI:33019"/>
        <dbReference type="ChEBI" id="CHEBI:57502"/>
        <dbReference type="ChEBI" id="CHEBI:58437"/>
        <dbReference type="EC" id="2.7.7.18"/>
    </reaction>
</comment>
<keyword evidence="9 11" id="KW-0520">NAD</keyword>
<dbReference type="GO" id="GO:0004515">
    <property type="term" value="F:nicotinate-nucleotide adenylyltransferase activity"/>
    <property type="evidence" value="ECO:0007669"/>
    <property type="project" value="UniProtKB-EC"/>
</dbReference>
<keyword evidence="7 11" id="KW-0547">Nucleotide-binding</keyword>
<evidence type="ECO:0000313" key="13">
    <source>
        <dbReference type="EMBL" id="NOU59555.1"/>
    </source>
</evidence>
<proteinExistence type="inferred from homology"/>
<dbReference type="EMBL" id="RZNH01000008">
    <property type="protein sequence ID" value="NOU59555.1"/>
    <property type="molecule type" value="Genomic_DNA"/>
</dbReference>
<dbReference type="RefSeq" id="WP_171594831.1">
    <property type="nucleotide sequence ID" value="NZ_RZNH01000008.1"/>
</dbReference>